<protein>
    <submittedName>
        <fullName evidence="8">DUF202 domain-containing protein</fullName>
    </submittedName>
</protein>
<comment type="subcellular location">
    <subcellularLocation>
        <location evidence="1">Endomembrane system</location>
        <topology evidence="1">Multi-pass membrane protein</topology>
    </subcellularLocation>
</comment>
<dbReference type="Pfam" id="PF02656">
    <property type="entry name" value="DUF202"/>
    <property type="match status" value="1"/>
</dbReference>
<keyword evidence="2 5" id="KW-0812">Transmembrane</keyword>
<dbReference type="KEGG" id="ssub:CP968_26175"/>
<feature type="transmembrane region" description="Helical" evidence="5">
    <location>
        <begin position="20"/>
        <end position="40"/>
    </location>
</feature>
<evidence type="ECO:0000313" key="9">
    <source>
        <dbReference type="Proteomes" id="UP000326831"/>
    </source>
</evidence>
<evidence type="ECO:0000313" key="7">
    <source>
        <dbReference type="EMBL" id="GGZ85481.1"/>
    </source>
</evidence>
<evidence type="ECO:0000256" key="3">
    <source>
        <dbReference type="ARBA" id="ARBA00022989"/>
    </source>
</evidence>
<keyword evidence="3 5" id="KW-1133">Transmembrane helix</keyword>
<evidence type="ECO:0000256" key="5">
    <source>
        <dbReference type="SAM" id="Phobius"/>
    </source>
</evidence>
<dbReference type="EMBL" id="CP023701">
    <property type="protein sequence ID" value="QEU81306.1"/>
    <property type="molecule type" value="Genomic_DNA"/>
</dbReference>
<evidence type="ECO:0000313" key="8">
    <source>
        <dbReference type="EMBL" id="QEU81306.1"/>
    </source>
</evidence>
<dbReference type="RefSeq" id="WP_150520321.1">
    <property type="nucleotide sequence ID" value="NZ_BMVX01000023.1"/>
</dbReference>
<dbReference type="EMBL" id="BMVX01000023">
    <property type="protein sequence ID" value="GGZ85481.1"/>
    <property type="molecule type" value="Genomic_DNA"/>
</dbReference>
<dbReference type="AlphaFoldDB" id="A0A5P2UPP4"/>
<sequence>MSAHRAARDAGLQPERTRLAWRRTTLACSVASVLGLRQAWRGSGTAADPSGVGGAVWAAAIVLVWVAFLWVAHRRMRSLATARPPGLAPRAAVAVVACTVALAVFAMAALTLPSVL</sequence>
<dbReference type="InterPro" id="IPR003807">
    <property type="entry name" value="DUF202"/>
</dbReference>
<proteinExistence type="predicted"/>
<name>A0A5P2UPP4_9ACTN</name>
<reference evidence="8 9" key="2">
    <citation type="submission" date="2017-09" db="EMBL/GenBank/DDBJ databases">
        <authorList>
            <person name="Lee N."/>
            <person name="Cho B.-K."/>
        </authorList>
    </citation>
    <scope>NUCLEOTIDE SEQUENCE [LARGE SCALE GENOMIC DNA]</scope>
    <source>
        <strain evidence="8 9">ATCC 27467</strain>
    </source>
</reference>
<reference evidence="7" key="1">
    <citation type="journal article" date="2014" name="Int. J. Syst. Evol. Microbiol.">
        <title>Complete genome sequence of Corynebacterium casei LMG S-19264T (=DSM 44701T), isolated from a smear-ripened cheese.</title>
        <authorList>
            <consortium name="US DOE Joint Genome Institute (JGI-PGF)"/>
            <person name="Walter F."/>
            <person name="Albersmeier A."/>
            <person name="Kalinowski J."/>
            <person name="Ruckert C."/>
        </authorList>
    </citation>
    <scope>NUCLEOTIDE SEQUENCE</scope>
    <source>
        <strain evidence="7">JCM 4834</strain>
    </source>
</reference>
<accession>A0A5P2UPP4</accession>
<evidence type="ECO:0000256" key="2">
    <source>
        <dbReference type="ARBA" id="ARBA00022692"/>
    </source>
</evidence>
<feature type="transmembrane region" description="Helical" evidence="5">
    <location>
        <begin position="52"/>
        <end position="71"/>
    </location>
</feature>
<evidence type="ECO:0000259" key="6">
    <source>
        <dbReference type="Pfam" id="PF02656"/>
    </source>
</evidence>
<reference evidence="7" key="3">
    <citation type="submission" date="2020-09" db="EMBL/GenBank/DDBJ databases">
        <authorList>
            <person name="Sun Q."/>
            <person name="Ohkuma M."/>
        </authorList>
    </citation>
    <scope>NUCLEOTIDE SEQUENCE</scope>
    <source>
        <strain evidence="7">JCM 4834</strain>
    </source>
</reference>
<feature type="transmembrane region" description="Helical" evidence="5">
    <location>
        <begin position="91"/>
        <end position="112"/>
    </location>
</feature>
<evidence type="ECO:0000256" key="4">
    <source>
        <dbReference type="ARBA" id="ARBA00023136"/>
    </source>
</evidence>
<gene>
    <name evidence="8" type="ORF">CP968_26175</name>
    <name evidence="7" type="ORF">GCM10010371_51710</name>
</gene>
<feature type="domain" description="DUF202" evidence="6">
    <location>
        <begin position="10"/>
        <end position="80"/>
    </location>
</feature>
<keyword evidence="9" id="KW-1185">Reference proteome</keyword>
<dbReference type="GO" id="GO:0012505">
    <property type="term" value="C:endomembrane system"/>
    <property type="evidence" value="ECO:0007669"/>
    <property type="project" value="UniProtKB-SubCell"/>
</dbReference>
<evidence type="ECO:0000256" key="1">
    <source>
        <dbReference type="ARBA" id="ARBA00004127"/>
    </source>
</evidence>
<keyword evidence="4 5" id="KW-0472">Membrane</keyword>
<dbReference type="Proteomes" id="UP000326831">
    <property type="component" value="Chromosome"/>
</dbReference>
<organism evidence="8 9">
    <name type="scientific">Streptomyces subrutilus</name>
    <dbReference type="NCBI Taxonomy" id="36818"/>
    <lineage>
        <taxon>Bacteria</taxon>
        <taxon>Bacillati</taxon>
        <taxon>Actinomycetota</taxon>
        <taxon>Actinomycetes</taxon>
        <taxon>Kitasatosporales</taxon>
        <taxon>Streptomycetaceae</taxon>
        <taxon>Streptomyces</taxon>
    </lineage>
</organism>
<dbReference type="Proteomes" id="UP000634660">
    <property type="component" value="Unassembled WGS sequence"/>
</dbReference>